<name>A0A935UGR7_9PROT</name>
<gene>
    <name evidence="1" type="ORF">IPJ27_08100</name>
</gene>
<dbReference type="EMBL" id="JADJMH010000005">
    <property type="protein sequence ID" value="MBK7674720.1"/>
    <property type="molecule type" value="Genomic_DNA"/>
</dbReference>
<reference evidence="1 2" key="1">
    <citation type="submission" date="2020-10" db="EMBL/GenBank/DDBJ databases">
        <title>Connecting structure to function with the recovery of over 1000 high-quality activated sludge metagenome-assembled genomes encoding full-length rRNA genes using long-read sequencing.</title>
        <authorList>
            <person name="Singleton C.M."/>
            <person name="Petriglieri F."/>
            <person name="Kristensen J.M."/>
            <person name="Kirkegaard R.H."/>
            <person name="Michaelsen T.Y."/>
            <person name="Andersen M.H."/>
            <person name="Karst S.M."/>
            <person name="Dueholm M.S."/>
            <person name="Nielsen P.H."/>
            <person name="Albertsen M."/>
        </authorList>
    </citation>
    <scope>NUCLEOTIDE SEQUENCE [LARGE SCALE GENOMIC DNA]</scope>
    <source>
        <strain evidence="1">EsbW_18-Q3-R4-48_BATAC.285</strain>
    </source>
</reference>
<evidence type="ECO:0000313" key="1">
    <source>
        <dbReference type="EMBL" id="MBK7674720.1"/>
    </source>
</evidence>
<proteinExistence type="predicted"/>
<comment type="caution">
    <text evidence="1">The sequence shown here is derived from an EMBL/GenBank/DDBJ whole genome shotgun (WGS) entry which is preliminary data.</text>
</comment>
<dbReference type="AlphaFoldDB" id="A0A935UGR7"/>
<dbReference type="Proteomes" id="UP000697998">
    <property type="component" value="Unassembled WGS sequence"/>
</dbReference>
<protein>
    <submittedName>
        <fullName evidence="1">Uncharacterized protein</fullName>
    </submittedName>
</protein>
<sequence length="57" mass="6447">MVRAAIEPIAEGNPKLDFILRAPDINSHVIDVSFAVLKDSTERDYLHPFAHFVRSAR</sequence>
<organism evidence="1 2">
    <name type="scientific">Candidatus Accumulibacter proximus</name>
    <dbReference type="NCBI Taxonomy" id="2954385"/>
    <lineage>
        <taxon>Bacteria</taxon>
        <taxon>Pseudomonadati</taxon>
        <taxon>Pseudomonadota</taxon>
        <taxon>Betaproteobacteria</taxon>
        <taxon>Candidatus Accumulibacter</taxon>
    </lineage>
</organism>
<evidence type="ECO:0000313" key="2">
    <source>
        <dbReference type="Proteomes" id="UP000697998"/>
    </source>
</evidence>
<accession>A0A935UGR7</accession>